<evidence type="ECO:0000256" key="8">
    <source>
        <dbReference type="RuleBase" id="RU364100"/>
    </source>
</evidence>
<dbReference type="PANTHER" id="PTHR13604:SF0">
    <property type="entry name" value="ABASIC SITE PROCESSING PROTEIN HMCES"/>
    <property type="match status" value="1"/>
</dbReference>
<evidence type="ECO:0000256" key="1">
    <source>
        <dbReference type="ARBA" id="ARBA00008136"/>
    </source>
</evidence>
<dbReference type="InterPro" id="IPR003738">
    <property type="entry name" value="SRAP"/>
</dbReference>
<dbReference type="InterPro" id="IPR036590">
    <property type="entry name" value="SRAP-like"/>
</dbReference>
<evidence type="ECO:0000256" key="5">
    <source>
        <dbReference type="ARBA" id="ARBA00023124"/>
    </source>
</evidence>
<keyword evidence="4 8" id="KW-0378">Hydrolase</keyword>
<dbReference type="PANTHER" id="PTHR13604">
    <property type="entry name" value="DC12-RELATED"/>
    <property type="match status" value="1"/>
</dbReference>
<keyword evidence="3" id="KW-0227">DNA damage</keyword>
<name>A0ABZ0TY00_9SPHI</name>
<evidence type="ECO:0000313" key="9">
    <source>
        <dbReference type="EMBL" id="WPU97028.1"/>
    </source>
</evidence>
<keyword evidence="5" id="KW-0190">Covalent protein-DNA linkage</keyword>
<dbReference type="RefSeq" id="WP_321566114.1">
    <property type="nucleotide sequence ID" value="NZ_CP139558.1"/>
</dbReference>
<dbReference type="EMBL" id="CP139558">
    <property type="protein sequence ID" value="WPU97028.1"/>
    <property type="molecule type" value="Genomic_DNA"/>
</dbReference>
<reference evidence="9 10" key="1">
    <citation type="submission" date="2023-11" db="EMBL/GenBank/DDBJ databases">
        <title>Analysis of the Genomes of Mucilaginibacter gossypii cycad 4 and M. sabulilitoris SNA2: microbes with the potential for plant growth promotion.</title>
        <authorList>
            <person name="Hirsch A.M."/>
            <person name="Humm E."/>
            <person name="Rubbi M."/>
            <person name="Del Vecchio G."/>
            <person name="Ha S.M."/>
            <person name="Pellegrini M."/>
            <person name="Gunsalus R.P."/>
        </authorList>
    </citation>
    <scope>NUCLEOTIDE SEQUENCE [LARGE SCALE GENOMIC DNA]</scope>
    <source>
        <strain evidence="9 10">SNA2</strain>
    </source>
</reference>
<accession>A0ABZ0TY00</accession>
<evidence type="ECO:0000313" key="10">
    <source>
        <dbReference type="Proteomes" id="UP001324380"/>
    </source>
</evidence>
<evidence type="ECO:0000256" key="7">
    <source>
        <dbReference type="ARBA" id="ARBA00023239"/>
    </source>
</evidence>
<proteinExistence type="inferred from homology"/>
<keyword evidence="7" id="KW-0456">Lyase</keyword>
<dbReference type="EC" id="3.4.-.-" evidence="8"/>
<gene>
    <name evidence="9" type="ORF">SNE25_16015</name>
</gene>
<dbReference type="Gene3D" id="3.90.1680.10">
    <property type="entry name" value="SOS response associated peptidase-like"/>
    <property type="match status" value="1"/>
</dbReference>
<keyword evidence="10" id="KW-1185">Reference proteome</keyword>
<keyword evidence="6" id="KW-0238">DNA-binding</keyword>
<dbReference type="SUPFAM" id="SSF143081">
    <property type="entry name" value="BB1717-like"/>
    <property type="match status" value="1"/>
</dbReference>
<comment type="similarity">
    <text evidence="1 8">Belongs to the SOS response-associated peptidase family.</text>
</comment>
<evidence type="ECO:0000256" key="4">
    <source>
        <dbReference type="ARBA" id="ARBA00022801"/>
    </source>
</evidence>
<keyword evidence="2 8" id="KW-0645">Protease</keyword>
<dbReference type="Pfam" id="PF02586">
    <property type="entry name" value="SRAP"/>
    <property type="match status" value="1"/>
</dbReference>
<protein>
    <recommendedName>
        <fullName evidence="8">Abasic site processing protein</fullName>
        <ecNumber evidence="8">3.4.-.-</ecNumber>
    </recommendedName>
</protein>
<organism evidence="9 10">
    <name type="scientific">Mucilaginibacter sabulilitoris</name>
    <dbReference type="NCBI Taxonomy" id="1173583"/>
    <lineage>
        <taxon>Bacteria</taxon>
        <taxon>Pseudomonadati</taxon>
        <taxon>Bacteroidota</taxon>
        <taxon>Sphingobacteriia</taxon>
        <taxon>Sphingobacteriales</taxon>
        <taxon>Sphingobacteriaceae</taxon>
        <taxon>Mucilaginibacter</taxon>
    </lineage>
</organism>
<evidence type="ECO:0000256" key="6">
    <source>
        <dbReference type="ARBA" id="ARBA00023125"/>
    </source>
</evidence>
<evidence type="ECO:0000256" key="2">
    <source>
        <dbReference type="ARBA" id="ARBA00022670"/>
    </source>
</evidence>
<dbReference type="Proteomes" id="UP001324380">
    <property type="component" value="Chromosome"/>
</dbReference>
<evidence type="ECO:0000256" key="3">
    <source>
        <dbReference type="ARBA" id="ARBA00022763"/>
    </source>
</evidence>
<sequence>MVRIQAYFEYNPVRNMTYKIERTDGQPFYIVGLWDIWFDIKTGVLLPNFTMITMPPNAKISEVHDRMPAILERGDIKHWINRNLSGEERVWYLRGSPCASENLDISIYKDHRAQ</sequence>